<dbReference type="Proteomes" id="UP000414136">
    <property type="component" value="Unassembled WGS sequence"/>
</dbReference>
<proteinExistence type="predicted"/>
<evidence type="ECO:0000313" key="2">
    <source>
        <dbReference type="EMBL" id="VVE62275.1"/>
    </source>
</evidence>
<evidence type="ECO:0000256" key="1">
    <source>
        <dbReference type="SAM" id="Phobius"/>
    </source>
</evidence>
<name>A0A5E4ZPI4_9BURK</name>
<keyword evidence="1" id="KW-1133">Transmembrane helix</keyword>
<keyword evidence="1" id="KW-0812">Transmembrane</keyword>
<accession>A0A5E4ZPI4</accession>
<gene>
    <name evidence="2" type="ORF">PCA31118_00957</name>
</gene>
<dbReference type="RefSeq" id="WP_246190056.1">
    <property type="nucleotide sequence ID" value="NZ_CABPSQ010000001.1"/>
</dbReference>
<feature type="transmembrane region" description="Helical" evidence="1">
    <location>
        <begin position="12"/>
        <end position="32"/>
    </location>
</feature>
<evidence type="ECO:0008006" key="4">
    <source>
        <dbReference type="Google" id="ProtNLM"/>
    </source>
</evidence>
<reference evidence="2 3" key="1">
    <citation type="submission" date="2019-08" db="EMBL/GenBank/DDBJ databases">
        <authorList>
            <person name="Peeters C."/>
        </authorList>
    </citation>
    <scope>NUCLEOTIDE SEQUENCE [LARGE SCALE GENOMIC DNA]</scope>
    <source>
        <strain evidence="2 3">LMG 31118</strain>
    </source>
</reference>
<keyword evidence="1" id="KW-0472">Membrane</keyword>
<keyword evidence="3" id="KW-1185">Reference proteome</keyword>
<organism evidence="2 3">
    <name type="scientific">Pandoraea captiosa</name>
    <dbReference type="NCBI Taxonomy" id="2508302"/>
    <lineage>
        <taxon>Bacteria</taxon>
        <taxon>Pseudomonadati</taxon>
        <taxon>Pseudomonadota</taxon>
        <taxon>Betaproteobacteria</taxon>
        <taxon>Burkholderiales</taxon>
        <taxon>Burkholderiaceae</taxon>
        <taxon>Pandoraea</taxon>
    </lineage>
</organism>
<evidence type="ECO:0000313" key="3">
    <source>
        <dbReference type="Proteomes" id="UP000414136"/>
    </source>
</evidence>
<dbReference type="PROSITE" id="PS51257">
    <property type="entry name" value="PROKAR_LIPOPROTEIN"/>
    <property type="match status" value="1"/>
</dbReference>
<dbReference type="AlphaFoldDB" id="A0A5E4ZPI4"/>
<protein>
    <recommendedName>
        <fullName evidence="4">Lipoprotein</fullName>
    </recommendedName>
</protein>
<dbReference type="EMBL" id="CABPSQ010000001">
    <property type="protein sequence ID" value="VVE62275.1"/>
    <property type="molecule type" value="Genomic_DNA"/>
</dbReference>
<sequence length="232" mass="25375">MLRYRVRVFRTVKWTVLRVAVMCIGGALGLGACVTRPFQPAPALYTLWKKPGIDEQGVRHAMLSCGFPDAAHVSTSELTTNEWARAELCMVDDGFQYQDGQILCTYSPQLPACANVARPKTFVAADNIDPAAPSSGRRAKPAYTDWTRPNTDLATVRREMAACGYTDFDMPSDTMKRNDVASAQLCMLDKGFRYGWPYQALLCRTTPSLSACRGKSIDATRCCAAPTAAGAK</sequence>